<organism evidence="2">
    <name type="scientific">freshwater metagenome</name>
    <dbReference type="NCBI Taxonomy" id="449393"/>
    <lineage>
        <taxon>unclassified sequences</taxon>
        <taxon>metagenomes</taxon>
        <taxon>ecological metagenomes</taxon>
    </lineage>
</organism>
<dbReference type="GO" id="GO:0016812">
    <property type="term" value="F:hydrolase activity, acting on carbon-nitrogen (but not peptide) bonds, in cyclic amides"/>
    <property type="evidence" value="ECO:0007669"/>
    <property type="project" value="TreeGrafter"/>
</dbReference>
<dbReference type="AlphaFoldDB" id="A0A6J7ELJ7"/>
<dbReference type="PANTHER" id="PTHR11647">
    <property type="entry name" value="HYDRANTOINASE/DIHYDROPYRIMIDINASE FAMILY MEMBER"/>
    <property type="match status" value="1"/>
</dbReference>
<dbReference type="EMBL" id="CAFBLP010000050">
    <property type="protein sequence ID" value="CAB4884432.1"/>
    <property type="molecule type" value="Genomic_DNA"/>
</dbReference>
<dbReference type="InterPro" id="IPR011059">
    <property type="entry name" value="Metal-dep_hydrolase_composite"/>
</dbReference>
<evidence type="ECO:0000259" key="1">
    <source>
        <dbReference type="Pfam" id="PF07969"/>
    </source>
</evidence>
<sequence>MDSARTTFDIVIRGGTVIDGTGAPGRIADVGIVGDRIVAIETSIASAGAREIDATGRLVTPGFVDIHTHLDAQLAWDPIGSSSCWHGVTSVVMGNCGVTFAPCRPEDREYLAELMESVEDIPRAAIMDGLPWDWVTYGEYLDSMGRLPKGPNVGGMVGHCAIRQYVMGERAIDEDPATAEDIVAMADLLDEAMRAGALGFSTSRTFLHKVPDGRPVPGTYATEDELYAFADVLGRHGAGVFETASRIGERDLAAGTEYPKTKAELAWMGEVSRRSGRPVSFGLTQHDTRPDLYERVIGFAKHENETGAMVRPQTTARSVGILFSLATRTVFDRSASWRELRGLSTQAQLQMLRDPAQRRVLIEDANTNGSGMDFDQLFVVNPMDGSGDARYDLHPDTSLAAVARQRGISPAAAYIELLIETDGTLVTSYPFLNQSLAAVEQMLDDPLVTLGLADAGAHVGQILDASQPTFLLTYWIRERRRWSIEEAIRRLTSDTADLFGVRDRGRLQPGAFADVNVIDFDGLRLPAPTYAHDFPHGAGRYIQRASGYDYTLVNGQVFMDHGEHTGALPGQMLRSTP</sequence>
<dbReference type="SUPFAM" id="SSF51556">
    <property type="entry name" value="Metallo-dependent hydrolases"/>
    <property type="match status" value="1"/>
</dbReference>
<dbReference type="Pfam" id="PF07969">
    <property type="entry name" value="Amidohydro_3"/>
    <property type="match status" value="1"/>
</dbReference>
<dbReference type="Gene3D" id="3.20.20.140">
    <property type="entry name" value="Metal-dependent hydrolases"/>
    <property type="match status" value="2"/>
</dbReference>
<proteinExistence type="predicted"/>
<dbReference type="InterPro" id="IPR013108">
    <property type="entry name" value="Amidohydro_3"/>
</dbReference>
<dbReference type="InterPro" id="IPR050378">
    <property type="entry name" value="Metallo-dep_Hydrolases_sf"/>
</dbReference>
<accession>A0A6J7ELJ7</accession>
<dbReference type="GO" id="GO:0005829">
    <property type="term" value="C:cytosol"/>
    <property type="evidence" value="ECO:0007669"/>
    <property type="project" value="TreeGrafter"/>
</dbReference>
<gene>
    <name evidence="2" type="ORF">UFOPK3376_01931</name>
</gene>
<evidence type="ECO:0000313" key="2">
    <source>
        <dbReference type="EMBL" id="CAB4884432.1"/>
    </source>
</evidence>
<dbReference type="Gene3D" id="2.30.40.10">
    <property type="entry name" value="Urease, subunit C, domain 1"/>
    <property type="match status" value="2"/>
</dbReference>
<dbReference type="CDD" id="cd01297">
    <property type="entry name" value="D-aminoacylase"/>
    <property type="match status" value="1"/>
</dbReference>
<feature type="domain" description="Amidohydrolase 3" evidence="1">
    <location>
        <begin position="50"/>
        <end position="557"/>
    </location>
</feature>
<reference evidence="2" key="1">
    <citation type="submission" date="2020-05" db="EMBL/GenBank/DDBJ databases">
        <authorList>
            <person name="Chiriac C."/>
            <person name="Salcher M."/>
            <person name="Ghai R."/>
            <person name="Kavagutti S V."/>
        </authorList>
    </citation>
    <scope>NUCLEOTIDE SEQUENCE</scope>
</reference>
<protein>
    <submittedName>
        <fullName evidence="2">Unannotated protein</fullName>
    </submittedName>
</protein>
<dbReference type="PANTHER" id="PTHR11647:SF1">
    <property type="entry name" value="COLLAPSIN RESPONSE MEDIATOR PROTEIN"/>
    <property type="match status" value="1"/>
</dbReference>
<name>A0A6J7ELJ7_9ZZZZ</name>
<dbReference type="SUPFAM" id="SSF51338">
    <property type="entry name" value="Composite domain of metallo-dependent hydrolases"/>
    <property type="match status" value="1"/>
</dbReference>
<dbReference type="InterPro" id="IPR032466">
    <property type="entry name" value="Metal_Hydrolase"/>
</dbReference>